<dbReference type="OrthoDB" id="427865at2759"/>
<feature type="non-terminal residue" evidence="2">
    <location>
        <position position="281"/>
    </location>
</feature>
<feature type="non-terminal residue" evidence="2">
    <location>
        <position position="1"/>
    </location>
</feature>
<comment type="caution">
    <text evidence="2">The sequence shown here is derived from an EMBL/GenBank/DDBJ whole genome shotgun (WGS) entry which is preliminary data.</text>
</comment>
<keyword evidence="3" id="KW-1185">Reference proteome</keyword>
<dbReference type="AlphaFoldDB" id="A0A812QKY3"/>
<reference evidence="2" key="1">
    <citation type="submission" date="2021-02" db="EMBL/GenBank/DDBJ databases">
        <authorList>
            <person name="Dougan E. K."/>
            <person name="Rhodes N."/>
            <person name="Thang M."/>
            <person name="Chan C."/>
        </authorList>
    </citation>
    <scope>NUCLEOTIDE SEQUENCE</scope>
</reference>
<dbReference type="Proteomes" id="UP000601435">
    <property type="component" value="Unassembled WGS sequence"/>
</dbReference>
<sequence>VLNLPSADAEAEVVVVSIKKEEMPKVARRVPKASANKAEQAEETAEEVRYDGAPGTITSDGPDEKGCWEVETTRKGSTHIVRVPGQRLFWQGAPVTIGVDSDEAKEEAGLVAAERPDRASGLWLVEIHKTLALLPANLRERRLPGFEDLPMPSRPLPLVRGVAVELCQLRAGAAYNGLSGVVLSSCPNERGRWEVAVKVPMRVARGRLMLVGFKKPEASAARESAPQNLGEMNLELGDEVEIQGLVSAPKHNGKRGVIVQRVLPKSPGGAAPHRWRVKCEQ</sequence>
<dbReference type="EMBL" id="CAJNJA010017009">
    <property type="protein sequence ID" value="CAE7392318.1"/>
    <property type="molecule type" value="Genomic_DNA"/>
</dbReference>
<feature type="region of interest" description="Disordered" evidence="1">
    <location>
        <begin position="30"/>
        <end position="66"/>
    </location>
</feature>
<organism evidence="2 3">
    <name type="scientific">Symbiodinium necroappetens</name>
    <dbReference type="NCBI Taxonomy" id="1628268"/>
    <lineage>
        <taxon>Eukaryota</taxon>
        <taxon>Sar</taxon>
        <taxon>Alveolata</taxon>
        <taxon>Dinophyceae</taxon>
        <taxon>Suessiales</taxon>
        <taxon>Symbiodiniaceae</taxon>
        <taxon>Symbiodinium</taxon>
    </lineage>
</organism>
<name>A0A812QKY3_9DINO</name>
<gene>
    <name evidence="2" type="primary">serA</name>
    <name evidence="2" type="ORF">SNEC2469_LOCUS10673</name>
</gene>
<evidence type="ECO:0000256" key="1">
    <source>
        <dbReference type="SAM" id="MobiDB-lite"/>
    </source>
</evidence>
<accession>A0A812QKY3</accession>
<evidence type="ECO:0000313" key="3">
    <source>
        <dbReference type="Proteomes" id="UP000601435"/>
    </source>
</evidence>
<proteinExistence type="predicted"/>
<evidence type="ECO:0000313" key="2">
    <source>
        <dbReference type="EMBL" id="CAE7392318.1"/>
    </source>
</evidence>
<protein>
    <submittedName>
        <fullName evidence="2">SerA protein</fullName>
    </submittedName>
</protein>